<feature type="domain" description="Glycosyltransferase 2-like" evidence="1">
    <location>
        <begin position="4"/>
        <end position="160"/>
    </location>
</feature>
<protein>
    <recommendedName>
        <fullName evidence="1">Glycosyltransferase 2-like domain-containing protein</fullName>
    </recommendedName>
</protein>
<dbReference type="CDD" id="cd04179">
    <property type="entry name" value="DPM_DPG-synthase_like"/>
    <property type="match status" value="1"/>
</dbReference>
<dbReference type="SUPFAM" id="SSF53448">
    <property type="entry name" value="Nucleotide-diphospho-sugar transferases"/>
    <property type="match status" value="1"/>
</dbReference>
<dbReference type="Pfam" id="PF00535">
    <property type="entry name" value="Glycos_transf_2"/>
    <property type="match status" value="1"/>
</dbReference>
<dbReference type="AlphaFoldDB" id="A0A0F9LIP0"/>
<dbReference type="InterPro" id="IPR029044">
    <property type="entry name" value="Nucleotide-diphossugar_trans"/>
</dbReference>
<dbReference type="PANTHER" id="PTHR48090:SF7">
    <property type="entry name" value="RFBJ PROTEIN"/>
    <property type="match status" value="1"/>
</dbReference>
<dbReference type="InterPro" id="IPR001173">
    <property type="entry name" value="Glyco_trans_2-like"/>
</dbReference>
<accession>A0A0F9LIP0</accession>
<comment type="caution">
    <text evidence="2">The sequence shown here is derived from an EMBL/GenBank/DDBJ whole genome shotgun (WGS) entry which is preliminary data.</text>
</comment>
<dbReference type="PANTHER" id="PTHR48090">
    <property type="entry name" value="UNDECAPRENYL-PHOSPHATE 4-DEOXY-4-FORMAMIDO-L-ARABINOSE TRANSFERASE-RELATED"/>
    <property type="match status" value="1"/>
</dbReference>
<name>A0A0F9LIP0_9ZZZZ</name>
<reference evidence="2" key="1">
    <citation type="journal article" date="2015" name="Nature">
        <title>Complex archaea that bridge the gap between prokaryotes and eukaryotes.</title>
        <authorList>
            <person name="Spang A."/>
            <person name="Saw J.H."/>
            <person name="Jorgensen S.L."/>
            <person name="Zaremba-Niedzwiedzka K."/>
            <person name="Martijn J."/>
            <person name="Lind A.E."/>
            <person name="van Eijk R."/>
            <person name="Schleper C."/>
            <person name="Guy L."/>
            <person name="Ettema T.J."/>
        </authorList>
    </citation>
    <scope>NUCLEOTIDE SEQUENCE</scope>
</reference>
<gene>
    <name evidence="2" type="ORF">LCGC14_1194960</name>
</gene>
<dbReference type="EMBL" id="LAZR01006095">
    <property type="protein sequence ID" value="KKM94784.1"/>
    <property type="molecule type" value="Genomic_DNA"/>
</dbReference>
<proteinExistence type="predicted"/>
<evidence type="ECO:0000313" key="2">
    <source>
        <dbReference type="EMBL" id="KKM94784.1"/>
    </source>
</evidence>
<dbReference type="InterPro" id="IPR050256">
    <property type="entry name" value="Glycosyltransferase_2"/>
</dbReference>
<evidence type="ECO:0000259" key="1">
    <source>
        <dbReference type="Pfam" id="PF00535"/>
    </source>
</evidence>
<dbReference type="Gene3D" id="3.90.550.10">
    <property type="entry name" value="Spore Coat Polysaccharide Biosynthesis Protein SpsA, Chain A"/>
    <property type="match status" value="1"/>
</dbReference>
<feature type="non-terminal residue" evidence="2">
    <location>
        <position position="175"/>
    </location>
</feature>
<organism evidence="2">
    <name type="scientific">marine sediment metagenome</name>
    <dbReference type="NCBI Taxonomy" id="412755"/>
    <lineage>
        <taxon>unclassified sequences</taxon>
        <taxon>metagenomes</taxon>
        <taxon>ecological metagenomes</taxon>
    </lineage>
</organism>
<sequence length="175" mass="20007">MKYTILIPAYNEAESLKKLIFKLQEAKLPFLIVNDGSTDETLTILKQNTKNFTTYAYNQGKGFAIKLGTNYLINTLKTDYILVIDADGQCAIDDIPIFIKAQQHYPTAKIIIGNRLYDHKSMPIIRYWTNIVMSKLISYLAGTTIRDSQCGLRLIHKDVFNLSLSSNRFELESEM</sequence>